<keyword evidence="3" id="KW-1185">Reference proteome</keyword>
<evidence type="ECO:0000313" key="3">
    <source>
        <dbReference type="Proteomes" id="UP000228484"/>
    </source>
</evidence>
<proteinExistence type="predicted"/>
<accession>A0A2G6QDW4</accession>
<keyword evidence="1" id="KW-0812">Transmembrane</keyword>
<evidence type="ECO:0000313" key="2">
    <source>
        <dbReference type="EMBL" id="PIE95014.1"/>
    </source>
</evidence>
<dbReference type="EMBL" id="NWUW01000007">
    <property type="protein sequence ID" value="PIE95014.1"/>
    <property type="molecule type" value="Genomic_DNA"/>
</dbReference>
<evidence type="ECO:0000256" key="1">
    <source>
        <dbReference type="SAM" id="Phobius"/>
    </source>
</evidence>
<keyword evidence="1" id="KW-0472">Membrane</keyword>
<feature type="transmembrane region" description="Helical" evidence="1">
    <location>
        <begin position="252"/>
        <end position="269"/>
    </location>
</feature>
<dbReference type="Proteomes" id="UP000228484">
    <property type="component" value="Unassembled WGS sequence"/>
</dbReference>
<feature type="transmembrane region" description="Helical" evidence="1">
    <location>
        <begin position="24"/>
        <end position="49"/>
    </location>
</feature>
<comment type="caution">
    <text evidence="2">The sequence shown here is derived from an EMBL/GenBank/DDBJ whole genome shotgun (WGS) entry which is preliminary data.</text>
</comment>
<feature type="transmembrane region" description="Helical" evidence="1">
    <location>
        <begin position="104"/>
        <end position="124"/>
    </location>
</feature>
<protein>
    <submittedName>
        <fullName evidence="2">Uncharacterized protein</fullName>
    </submittedName>
</protein>
<name>A0A2G6QDW4_9BACI</name>
<organism evidence="2 3">
    <name type="scientific">Bacillus fungorum</name>
    <dbReference type="NCBI Taxonomy" id="2039284"/>
    <lineage>
        <taxon>Bacteria</taxon>
        <taxon>Bacillati</taxon>
        <taxon>Bacillota</taxon>
        <taxon>Bacilli</taxon>
        <taxon>Bacillales</taxon>
        <taxon>Bacillaceae</taxon>
        <taxon>Bacillus</taxon>
    </lineage>
</organism>
<dbReference type="RefSeq" id="WP_099684519.1">
    <property type="nucleotide sequence ID" value="NZ_NWUW01000007.1"/>
</dbReference>
<gene>
    <name evidence="2" type="ORF">CO726_13015</name>
</gene>
<sequence>MSFINSFFEKKFEHAQSLFFDVRFLFFGFTLISSLGFLIVYSFLYGYYFSGDEFFQISNFNIVSNLIPFSIQTLTITSIFFICIYYIISASIPLMRKNKEKKGAIFILLVLIIFLLNFFITMFFANEITFISMLSFAFIWIFVGFTLCFLYTINIAEKHPILMISAAVLQFLLLAFIGQVLSVMKLLDESIYMELSTVLFIPCLFITLIIFRHYHSKKWFNFISCLPFSIIISMLLSLGLGENNIVFFSEKAIFIVTMPILHFAILKIVKLTQKKIEEKVKLGASEKSEGEVEEKQEENKEKSFENNSILYIVIYRCYSVLSNKANNVVRLVIGLVLLFAFVSLPRFSLWSGQFIRIINQPFEKTIKITYVNQSGKESDLFGNYYMENNSTLYIANKCWELEVVKPINYHIKSVNKEDGENKENKKMCKNQNWFDILLNKKETVSKN</sequence>
<feature type="transmembrane region" description="Helical" evidence="1">
    <location>
        <begin position="130"/>
        <end position="153"/>
    </location>
</feature>
<feature type="transmembrane region" description="Helical" evidence="1">
    <location>
        <begin position="328"/>
        <end position="350"/>
    </location>
</feature>
<reference evidence="2 3" key="1">
    <citation type="submission" date="2017-09" db="EMBL/GenBank/DDBJ databases">
        <title>Biocontrol bacteria screening and application from spent mushroom substrate.</title>
        <authorList>
            <person name="Sun X."/>
        </authorList>
    </citation>
    <scope>NUCLEOTIDE SEQUENCE [LARGE SCALE GENOMIC DNA]</scope>
    <source>
        <strain evidence="2 3">100374</strain>
    </source>
</reference>
<keyword evidence="1" id="KW-1133">Transmembrane helix</keyword>
<feature type="transmembrane region" description="Helical" evidence="1">
    <location>
        <begin position="219"/>
        <end position="240"/>
    </location>
</feature>
<feature type="transmembrane region" description="Helical" evidence="1">
    <location>
        <begin position="160"/>
        <end position="184"/>
    </location>
</feature>
<feature type="transmembrane region" description="Helical" evidence="1">
    <location>
        <begin position="69"/>
        <end position="92"/>
    </location>
</feature>
<feature type="transmembrane region" description="Helical" evidence="1">
    <location>
        <begin position="190"/>
        <end position="212"/>
    </location>
</feature>
<dbReference type="AlphaFoldDB" id="A0A2G6QDW4"/>